<proteinExistence type="predicted"/>
<evidence type="ECO:0000313" key="2">
    <source>
        <dbReference type="Proteomes" id="UP001056120"/>
    </source>
</evidence>
<accession>A0ACB9CC21</accession>
<keyword evidence="2" id="KW-1185">Reference proteome</keyword>
<name>A0ACB9CC21_9ASTR</name>
<comment type="caution">
    <text evidence="1">The sequence shown here is derived from an EMBL/GenBank/DDBJ whole genome shotgun (WGS) entry which is preliminary data.</text>
</comment>
<dbReference type="EMBL" id="CM042038">
    <property type="protein sequence ID" value="KAI3731733.1"/>
    <property type="molecule type" value="Genomic_DNA"/>
</dbReference>
<dbReference type="Proteomes" id="UP001056120">
    <property type="component" value="Linkage Group LG21"/>
</dbReference>
<protein>
    <submittedName>
        <fullName evidence="1">Uncharacterized protein</fullName>
    </submittedName>
</protein>
<organism evidence="1 2">
    <name type="scientific">Smallanthus sonchifolius</name>
    <dbReference type="NCBI Taxonomy" id="185202"/>
    <lineage>
        <taxon>Eukaryota</taxon>
        <taxon>Viridiplantae</taxon>
        <taxon>Streptophyta</taxon>
        <taxon>Embryophyta</taxon>
        <taxon>Tracheophyta</taxon>
        <taxon>Spermatophyta</taxon>
        <taxon>Magnoliopsida</taxon>
        <taxon>eudicotyledons</taxon>
        <taxon>Gunneridae</taxon>
        <taxon>Pentapetalae</taxon>
        <taxon>asterids</taxon>
        <taxon>campanulids</taxon>
        <taxon>Asterales</taxon>
        <taxon>Asteraceae</taxon>
        <taxon>Asteroideae</taxon>
        <taxon>Heliantheae alliance</taxon>
        <taxon>Millerieae</taxon>
        <taxon>Smallanthus</taxon>
    </lineage>
</organism>
<reference evidence="2" key="1">
    <citation type="journal article" date="2022" name="Mol. Ecol. Resour.">
        <title>The genomes of chicory, endive, great burdock and yacon provide insights into Asteraceae palaeo-polyploidization history and plant inulin production.</title>
        <authorList>
            <person name="Fan W."/>
            <person name="Wang S."/>
            <person name="Wang H."/>
            <person name="Wang A."/>
            <person name="Jiang F."/>
            <person name="Liu H."/>
            <person name="Zhao H."/>
            <person name="Xu D."/>
            <person name="Zhang Y."/>
        </authorList>
    </citation>
    <scope>NUCLEOTIDE SEQUENCE [LARGE SCALE GENOMIC DNA]</scope>
    <source>
        <strain evidence="2">cv. Yunnan</strain>
    </source>
</reference>
<sequence length="166" mass="19096">MFQSPHMNAHNNGLKIKYVIQISMLLGLSKWLLYQIHHSDTKKSFVTIKISDELINDSSKDISKMGRNVLRPKVKETKEQHRADDEQSDENEGSEDVEDHKSEEHEKVGESINKERISVKEYEVAYDPGRNQDLEGCKAKVNTSLWNWFGNLRCGVMTCYDANQAP</sequence>
<evidence type="ECO:0000313" key="1">
    <source>
        <dbReference type="EMBL" id="KAI3731733.1"/>
    </source>
</evidence>
<reference evidence="1 2" key="2">
    <citation type="journal article" date="2022" name="Mol. Ecol. Resour.">
        <title>The genomes of chicory, endive, great burdock and yacon provide insights into Asteraceae paleo-polyploidization history and plant inulin production.</title>
        <authorList>
            <person name="Fan W."/>
            <person name="Wang S."/>
            <person name="Wang H."/>
            <person name="Wang A."/>
            <person name="Jiang F."/>
            <person name="Liu H."/>
            <person name="Zhao H."/>
            <person name="Xu D."/>
            <person name="Zhang Y."/>
        </authorList>
    </citation>
    <scope>NUCLEOTIDE SEQUENCE [LARGE SCALE GENOMIC DNA]</scope>
    <source>
        <strain evidence="2">cv. Yunnan</strain>
        <tissue evidence="1">Leaves</tissue>
    </source>
</reference>
<gene>
    <name evidence="1" type="ORF">L1987_62922</name>
</gene>